<gene>
    <name evidence="1" type="ORF">NUW54_g14737</name>
</gene>
<dbReference type="Proteomes" id="UP001144978">
    <property type="component" value="Unassembled WGS sequence"/>
</dbReference>
<evidence type="ECO:0000313" key="1">
    <source>
        <dbReference type="EMBL" id="KAJ2955432.1"/>
    </source>
</evidence>
<dbReference type="EMBL" id="JANSHE010007897">
    <property type="protein sequence ID" value="KAJ2955432.1"/>
    <property type="molecule type" value="Genomic_DNA"/>
</dbReference>
<proteinExistence type="predicted"/>
<accession>A0ACC1MBH4</accession>
<protein>
    <submittedName>
        <fullName evidence="1">Uncharacterized protein</fullName>
    </submittedName>
</protein>
<evidence type="ECO:0000313" key="2">
    <source>
        <dbReference type="Proteomes" id="UP001144978"/>
    </source>
</evidence>
<comment type="caution">
    <text evidence="1">The sequence shown here is derived from an EMBL/GenBank/DDBJ whole genome shotgun (WGS) entry which is preliminary data.</text>
</comment>
<reference evidence="1" key="1">
    <citation type="submission" date="2022-08" db="EMBL/GenBank/DDBJ databases">
        <title>Genome Sequence of Pycnoporus sanguineus.</title>
        <authorList>
            <person name="Buettner E."/>
        </authorList>
    </citation>
    <scope>NUCLEOTIDE SEQUENCE</scope>
    <source>
        <strain evidence="1">CG-C14</strain>
    </source>
</reference>
<keyword evidence="2" id="KW-1185">Reference proteome</keyword>
<sequence>MARKGLVVGMKVDESIPASPQCPSCIEAKQRVEPYPQQSHTEIAEIGDLTVADMWGPARVKGVNGEIYLTVYTDVKTRHRVRFFSRDKAHQLHFLQSYRAFLKTQAGKRMKALRVDNGKEFVNDAIKSYLRSHGIRLELTAPYSSAQNGIAERSFLTIFNAARAMLFAHDLPTFLWPEAVSYTIYLANRSPTRALPNQTPFEAFWGRKPNVAHLQEFGADCWVLRQDTALHKLARKSRPCKFMGFSEESRAYRSAH</sequence>
<organism evidence="1 2">
    <name type="scientific">Trametes sanguinea</name>
    <dbReference type="NCBI Taxonomy" id="158606"/>
    <lineage>
        <taxon>Eukaryota</taxon>
        <taxon>Fungi</taxon>
        <taxon>Dikarya</taxon>
        <taxon>Basidiomycota</taxon>
        <taxon>Agaricomycotina</taxon>
        <taxon>Agaricomycetes</taxon>
        <taxon>Polyporales</taxon>
        <taxon>Polyporaceae</taxon>
        <taxon>Trametes</taxon>
    </lineage>
</organism>
<name>A0ACC1MBH4_9APHY</name>